<sequence>MDIRKCAELRTWKVGVVQMMKNWHMHEEEWMDHEGWWKGIQGNSWNISKDTKPVAEKSTHKTEKALSKMHEKHRKLPSIPSYWVEGKPWKKPQPGVDWSLVEKKVPSEGCTGRNDEQGKRRRYQRIDDIKRFGSYAETKRKAENRPSTCLVELCCVCKEHPAVRLMNLISAVVSLCSSAFLIVHASLPHGFFKDITLLQRPKVKCVTRKKKQKIYQKCGRFFKRPNKTFGYQEQPGQYQRVRDSLRRRAEECIAMNGRHIEHLLRTSVQISETPPKILDTFFNTLYFEKNLSASTDARGTQISSNTADVIMRKSVVSTYPSPPLIMTLLTRK</sequence>
<dbReference type="EMBL" id="JAJSOF020000009">
    <property type="protein sequence ID" value="KAJ4445953.1"/>
    <property type="molecule type" value="Genomic_DNA"/>
</dbReference>
<keyword evidence="2" id="KW-1185">Reference proteome</keyword>
<accession>A0ABQ8TJA7</accession>
<gene>
    <name evidence="1" type="ORF">ANN_12639</name>
</gene>
<comment type="caution">
    <text evidence="1">The sequence shown here is derived from an EMBL/GenBank/DDBJ whole genome shotgun (WGS) entry which is preliminary data.</text>
</comment>
<dbReference type="Proteomes" id="UP001148838">
    <property type="component" value="Unassembled WGS sequence"/>
</dbReference>
<evidence type="ECO:0000313" key="1">
    <source>
        <dbReference type="EMBL" id="KAJ4445953.1"/>
    </source>
</evidence>
<proteinExistence type="predicted"/>
<evidence type="ECO:0000313" key="2">
    <source>
        <dbReference type="Proteomes" id="UP001148838"/>
    </source>
</evidence>
<organism evidence="1 2">
    <name type="scientific">Periplaneta americana</name>
    <name type="common">American cockroach</name>
    <name type="synonym">Blatta americana</name>
    <dbReference type="NCBI Taxonomy" id="6978"/>
    <lineage>
        <taxon>Eukaryota</taxon>
        <taxon>Metazoa</taxon>
        <taxon>Ecdysozoa</taxon>
        <taxon>Arthropoda</taxon>
        <taxon>Hexapoda</taxon>
        <taxon>Insecta</taxon>
        <taxon>Pterygota</taxon>
        <taxon>Neoptera</taxon>
        <taxon>Polyneoptera</taxon>
        <taxon>Dictyoptera</taxon>
        <taxon>Blattodea</taxon>
        <taxon>Blattoidea</taxon>
        <taxon>Blattidae</taxon>
        <taxon>Blattinae</taxon>
        <taxon>Periplaneta</taxon>
    </lineage>
</organism>
<protein>
    <submittedName>
        <fullName evidence="1">Uncharacterized protein</fullName>
    </submittedName>
</protein>
<reference evidence="1 2" key="1">
    <citation type="journal article" date="2022" name="Allergy">
        <title>Genome assembly and annotation of Periplaneta americana reveal a comprehensive cockroach allergen profile.</title>
        <authorList>
            <person name="Wang L."/>
            <person name="Xiong Q."/>
            <person name="Saelim N."/>
            <person name="Wang L."/>
            <person name="Nong W."/>
            <person name="Wan A.T."/>
            <person name="Shi M."/>
            <person name="Liu X."/>
            <person name="Cao Q."/>
            <person name="Hui J.H.L."/>
            <person name="Sookrung N."/>
            <person name="Leung T.F."/>
            <person name="Tungtrongchitr A."/>
            <person name="Tsui S.K.W."/>
        </authorList>
    </citation>
    <scope>NUCLEOTIDE SEQUENCE [LARGE SCALE GENOMIC DNA]</scope>
    <source>
        <strain evidence="1">PWHHKU_190912</strain>
    </source>
</reference>
<name>A0ABQ8TJA7_PERAM</name>